<feature type="transmembrane region" description="Helical" evidence="1">
    <location>
        <begin position="73"/>
        <end position="95"/>
    </location>
</feature>
<feature type="transmembrane region" description="Helical" evidence="1">
    <location>
        <begin position="194"/>
        <end position="215"/>
    </location>
</feature>
<keyword evidence="1" id="KW-0472">Membrane</keyword>
<feature type="transmembrane region" description="Helical" evidence="1">
    <location>
        <begin position="116"/>
        <end position="138"/>
    </location>
</feature>
<gene>
    <name evidence="2" type="ORF">K7J14_03110</name>
</gene>
<keyword evidence="3" id="KW-1185">Reference proteome</keyword>
<comment type="caution">
    <text evidence="2">The sequence shown here is derived from an EMBL/GenBank/DDBJ whole genome shotgun (WGS) entry which is preliminary data.</text>
</comment>
<reference evidence="2" key="1">
    <citation type="submission" date="2021-08" db="EMBL/GenBank/DDBJ databases">
        <title>Comparative analyses of Brucepasteria parasyntrophica and Teretinema zuelzerae.</title>
        <authorList>
            <person name="Song Y."/>
            <person name="Brune A."/>
        </authorList>
    </citation>
    <scope>NUCLEOTIDE SEQUENCE</scope>
    <source>
        <strain evidence="2">DSM 1903</strain>
    </source>
</reference>
<keyword evidence="1" id="KW-1133">Transmembrane helix</keyword>
<feature type="transmembrane region" description="Helical" evidence="1">
    <location>
        <begin position="144"/>
        <end position="163"/>
    </location>
</feature>
<evidence type="ECO:0000256" key="1">
    <source>
        <dbReference type="SAM" id="Phobius"/>
    </source>
</evidence>
<dbReference type="RefSeq" id="WP_230752986.1">
    <property type="nucleotide sequence ID" value="NZ_JAINWA010000001.1"/>
</dbReference>
<evidence type="ECO:0000313" key="2">
    <source>
        <dbReference type="EMBL" id="MCD1653686.1"/>
    </source>
</evidence>
<evidence type="ECO:0000313" key="3">
    <source>
        <dbReference type="Proteomes" id="UP001198163"/>
    </source>
</evidence>
<keyword evidence="1" id="KW-0812">Transmembrane</keyword>
<feature type="transmembrane region" description="Helical" evidence="1">
    <location>
        <begin position="170"/>
        <end position="188"/>
    </location>
</feature>
<name>A0AAE3EFV1_9SPIR</name>
<accession>A0AAE3EFV1</accession>
<dbReference type="EMBL" id="JAINWA010000001">
    <property type="protein sequence ID" value="MCD1653686.1"/>
    <property type="molecule type" value="Genomic_DNA"/>
</dbReference>
<protein>
    <submittedName>
        <fullName evidence="2">Uncharacterized protein</fullName>
    </submittedName>
</protein>
<feature type="transmembrane region" description="Helical" evidence="1">
    <location>
        <begin position="36"/>
        <end position="61"/>
    </location>
</feature>
<proteinExistence type="predicted"/>
<dbReference type="Proteomes" id="UP001198163">
    <property type="component" value="Unassembled WGS sequence"/>
</dbReference>
<dbReference type="AlphaFoldDB" id="A0AAE3EFV1"/>
<organism evidence="2 3">
    <name type="scientific">Teretinema zuelzerae</name>
    <dbReference type="NCBI Taxonomy" id="156"/>
    <lineage>
        <taxon>Bacteria</taxon>
        <taxon>Pseudomonadati</taxon>
        <taxon>Spirochaetota</taxon>
        <taxon>Spirochaetia</taxon>
        <taxon>Spirochaetales</taxon>
        <taxon>Treponemataceae</taxon>
        <taxon>Teretinema</taxon>
    </lineage>
</organism>
<sequence length="221" mass="24659">MTEQEIQQALDDIAELKKSVKGHMRFMTSILMDRKFIWFSIAAAVFSGFFFSAIGLMAVRFGSFNAIPGEIKIVLAGILILFIGLSGVYKTRIISRNIARRNASFTYRDLFRDSEFTALFSVMYAGMFAVIVTGAVIGSRLNDLWILLPFISLYYAFIIALFAIVFLTPAYFITAGFSAAFGLAALLFMKSHHFFWLAAWMVILMLSFAGSIAAATRKKAL</sequence>